<reference evidence="1 2" key="1">
    <citation type="journal article" date="2019" name="Nat. Ecol. Evol.">
        <title>Megaphylogeny resolves global patterns of mushroom evolution.</title>
        <authorList>
            <person name="Varga T."/>
            <person name="Krizsan K."/>
            <person name="Foldi C."/>
            <person name="Dima B."/>
            <person name="Sanchez-Garcia M."/>
            <person name="Sanchez-Ramirez S."/>
            <person name="Szollosi G.J."/>
            <person name="Szarkandi J.G."/>
            <person name="Papp V."/>
            <person name="Albert L."/>
            <person name="Andreopoulos W."/>
            <person name="Angelini C."/>
            <person name="Antonin V."/>
            <person name="Barry K.W."/>
            <person name="Bougher N.L."/>
            <person name="Buchanan P."/>
            <person name="Buyck B."/>
            <person name="Bense V."/>
            <person name="Catcheside P."/>
            <person name="Chovatia M."/>
            <person name="Cooper J."/>
            <person name="Damon W."/>
            <person name="Desjardin D."/>
            <person name="Finy P."/>
            <person name="Geml J."/>
            <person name="Haridas S."/>
            <person name="Hughes K."/>
            <person name="Justo A."/>
            <person name="Karasinski D."/>
            <person name="Kautmanova I."/>
            <person name="Kiss B."/>
            <person name="Kocsube S."/>
            <person name="Kotiranta H."/>
            <person name="LaButti K.M."/>
            <person name="Lechner B.E."/>
            <person name="Liimatainen K."/>
            <person name="Lipzen A."/>
            <person name="Lukacs Z."/>
            <person name="Mihaltcheva S."/>
            <person name="Morgado L.N."/>
            <person name="Niskanen T."/>
            <person name="Noordeloos M.E."/>
            <person name="Ohm R.A."/>
            <person name="Ortiz-Santana B."/>
            <person name="Ovrebo C."/>
            <person name="Racz N."/>
            <person name="Riley R."/>
            <person name="Savchenko A."/>
            <person name="Shiryaev A."/>
            <person name="Soop K."/>
            <person name="Spirin V."/>
            <person name="Szebenyi C."/>
            <person name="Tomsovsky M."/>
            <person name="Tulloss R.E."/>
            <person name="Uehling J."/>
            <person name="Grigoriev I.V."/>
            <person name="Vagvolgyi C."/>
            <person name="Papp T."/>
            <person name="Martin F.M."/>
            <person name="Miettinen O."/>
            <person name="Hibbett D.S."/>
            <person name="Nagy L.G."/>
        </authorList>
    </citation>
    <scope>NUCLEOTIDE SEQUENCE [LARGE SCALE GENOMIC DNA]</scope>
    <source>
        <strain evidence="1 2">NL-1719</strain>
    </source>
</reference>
<evidence type="ECO:0000313" key="2">
    <source>
        <dbReference type="Proteomes" id="UP000308600"/>
    </source>
</evidence>
<name>A0ACD3AWY0_9AGAR</name>
<dbReference type="Proteomes" id="UP000308600">
    <property type="component" value="Unassembled WGS sequence"/>
</dbReference>
<accession>A0ACD3AWY0</accession>
<protein>
    <submittedName>
        <fullName evidence="1">Uncharacterized protein</fullName>
    </submittedName>
</protein>
<dbReference type="EMBL" id="ML208330">
    <property type="protein sequence ID" value="TFK69487.1"/>
    <property type="molecule type" value="Genomic_DNA"/>
</dbReference>
<evidence type="ECO:0000313" key="1">
    <source>
        <dbReference type="EMBL" id="TFK69487.1"/>
    </source>
</evidence>
<organism evidence="1 2">
    <name type="scientific">Pluteus cervinus</name>
    <dbReference type="NCBI Taxonomy" id="181527"/>
    <lineage>
        <taxon>Eukaryota</taxon>
        <taxon>Fungi</taxon>
        <taxon>Dikarya</taxon>
        <taxon>Basidiomycota</taxon>
        <taxon>Agaricomycotina</taxon>
        <taxon>Agaricomycetes</taxon>
        <taxon>Agaricomycetidae</taxon>
        <taxon>Agaricales</taxon>
        <taxon>Pluteineae</taxon>
        <taxon>Pluteaceae</taxon>
        <taxon>Pluteus</taxon>
    </lineage>
</organism>
<sequence>MAGANRKDMANPRTLPVVGHVHDLSSSILPSTDLPAELISVILEDYKPLDTWGADIDTRNMFRERTHTLAQFRLISKSWYHCITPIIYSTLLICTGDADIERRLQGVKYHPQLIRTVILLGQERNVEAGLRVLLPKYLTSCLTECPNLQRFEIVEPDDVFGIFSKGTMERILRSPNLPHPTSLTLRSLTPHTLETSFPYALRALGPMMAELRELEIHSGAHAFLNPPYFQFPRRLPFLESLSITGLGPPAFRKMLSSVGKHKRVRGHNPCISHPLRHLSICWRSAEMNKGLFDCILINDISSHLTSLHIYGLGVSYFGNDVDGPPSQLLRLCPRLNEFFYFCPSMTSYLDNLPPTLTTLGVYLTNSHHVVGQYLSSPSQLLPLITTSNLRRNIKKLLVGREAETFQPGGSVGALEVACHGVGLELELRYLGEP</sequence>
<keyword evidence="2" id="KW-1185">Reference proteome</keyword>
<proteinExistence type="predicted"/>
<gene>
    <name evidence="1" type="ORF">BDN72DRAFT_959557</name>
</gene>